<evidence type="ECO:0000313" key="2">
    <source>
        <dbReference type="EMBL" id="VDP03055.1"/>
    </source>
</evidence>
<proteinExistence type="predicted"/>
<dbReference type="AlphaFoldDB" id="A0A183G2J7"/>
<dbReference type="EMBL" id="UZAH01028902">
    <property type="protein sequence ID" value="VDP03055.1"/>
    <property type="molecule type" value="Genomic_DNA"/>
</dbReference>
<keyword evidence="3" id="KW-1185">Reference proteome</keyword>
<evidence type="ECO:0000313" key="3">
    <source>
        <dbReference type="Proteomes" id="UP000050761"/>
    </source>
</evidence>
<dbReference type="Proteomes" id="UP000050761">
    <property type="component" value="Unassembled WGS sequence"/>
</dbReference>
<gene>
    <name evidence="2" type="ORF">HPBE_LOCUS15530</name>
</gene>
<accession>A0A183G2J7</accession>
<sequence length="83" mass="9360">MRKQGDRWMERALEWIEGHQAPSWETSSKVVRYLRGTAEPTGISVGDESSCSTTSPSSNGNNILDDDVRQRNEFKPYCGPLDQ</sequence>
<protein>
    <submittedName>
        <fullName evidence="4">Transposase</fullName>
    </submittedName>
</protein>
<reference evidence="4" key="2">
    <citation type="submission" date="2019-09" db="UniProtKB">
        <authorList>
            <consortium name="WormBaseParasite"/>
        </authorList>
    </citation>
    <scope>IDENTIFICATION</scope>
</reference>
<organism evidence="3 4">
    <name type="scientific">Heligmosomoides polygyrus</name>
    <name type="common">Parasitic roundworm</name>
    <dbReference type="NCBI Taxonomy" id="6339"/>
    <lineage>
        <taxon>Eukaryota</taxon>
        <taxon>Metazoa</taxon>
        <taxon>Ecdysozoa</taxon>
        <taxon>Nematoda</taxon>
        <taxon>Chromadorea</taxon>
        <taxon>Rhabditida</taxon>
        <taxon>Rhabditina</taxon>
        <taxon>Rhabditomorpha</taxon>
        <taxon>Strongyloidea</taxon>
        <taxon>Heligmosomidae</taxon>
        <taxon>Heligmosomoides</taxon>
    </lineage>
</organism>
<feature type="region of interest" description="Disordered" evidence="1">
    <location>
        <begin position="39"/>
        <end position="83"/>
    </location>
</feature>
<feature type="compositionally biased region" description="Low complexity" evidence="1">
    <location>
        <begin position="49"/>
        <end position="58"/>
    </location>
</feature>
<evidence type="ECO:0000313" key="4">
    <source>
        <dbReference type="WBParaSite" id="HPBE_0001553101-mRNA-1"/>
    </source>
</evidence>
<name>A0A183G2J7_HELPZ</name>
<evidence type="ECO:0000256" key="1">
    <source>
        <dbReference type="SAM" id="MobiDB-lite"/>
    </source>
</evidence>
<reference evidence="2 3" key="1">
    <citation type="submission" date="2018-11" db="EMBL/GenBank/DDBJ databases">
        <authorList>
            <consortium name="Pathogen Informatics"/>
        </authorList>
    </citation>
    <scope>NUCLEOTIDE SEQUENCE [LARGE SCALE GENOMIC DNA]</scope>
</reference>
<accession>A0A3P8B878</accession>
<dbReference type="WBParaSite" id="HPBE_0001553101-mRNA-1">
    <property type="protein sequence ID" value="HPBE_0001553101-mRNA-1"/>
    <property type="gene ID" value="HPBE_0001553101"/>
</dbReference>